<name>A0A8K2AND4_9CYAN</name>
<dbReference type="AlphaFoldDB" id="A0A8K2AND4"/>
<accession>A0A8K2AND4</accession>
<reference evidence="2" key="1">
    <citation type="submission" date="2019-12" db="EMBL/GenBank/DDBJ databases">
        <title>High-Quality draft genome sequences of three cyanobacteria isolated from the limestone walls of the Old Cathedral of Coimbra.</title>
        <authorList>
            <person name="Tiago I."/>
            <person name="Soares F."/>
            <person name="Portugal A."/>
        </authorList>
    </citation>
    <scope>NUCLEOTIDE SEQUENCE [LARGE SCALE GENOMIC DNA]</scope>
    <source>
        <strain evidence="2">C</strain>
    </source>
</reference>
<proteinExistence type="predicted"/>
<dbReference type="Proteomes" id="UP000607397">
    <property type="component" value="Unassembled WGS sequence"/>
</dbReference>
<evidence type="ECO:0000256" key="1">
    <source>
        <dbReference type="SAM" id="MobiDB-lite"/>
    </source>
</evidence>
<protein>
    <recommendedName>
        <fullName evidence="4">Cell division protein FtsL</fullName>
    </recommendedName>
</protein>
<sequence>MPAAVKSSMPSPLNLNSVKPKGRSPHVSSLRLIDPLPVAPKPSFGVQLILTLRKVLTPLTLLAVIGLLPLHHWTISTQQSWGKTYRELEQLRQDERQLISLTEAQKYQVTEQIEAASVGVIPQGPSTTIFLQPQPLEPAPVPTEQPLILNEPILPPLGY</sequence>
<keyword evidence="3" id="KW-1185">Reference proteome</keyword>
<dbReference type="EMBL" id="WVIC01000004">
    <property type="protein sequence ID" value="NCJ05493.1"/>
    <property type="molecule type" value="Genomic_DNA"/>
</dbReference>
<feature type="compositionally biased region" description="Polar residues" evidence="1">
    <location>
        <begin position="8"/>
        <end position="17"/>
    </location>
</feature>
<comment type="caution">
    <text evidence="2">The sequence shown here is derived from an EMBL/GenBank/DDBJ whole genome shotgun (WGS) entry which is preliminary data.</text>
</comment>
<evidence type="ECO:0000313" key="2">
    <source>
        <dbReference type="EMBL" id="NCJ05493.1"/>
    </source>
</evidence>
<gene>
    <name evidence="2" type="ORF">GS597_02975</name>
</gene>
<feature type="region of interest" description="Disordered" evidence="1">
    <location>
        <begin position="1"/>
        <end position="26"/>
    </location>
</feature>
<organism evidence="2 3">
    <name type="scientific">Petrachloros mirabilis ULC683</name>
    <dbReference type="NCBI Taxonomy" id="2781853"/>
    <lineage>
        <taxon>Bacteria</taxon>
        <taxon>Bacillati</taxon>
        <taxon>Cyanobacteriota</taxon>
        <taxon>Cyanophyceae</taxon>
        <taxon>Synechococcales</taxon>
        <taxon>Petrachlorosaceae</taxon>
        <taxon>Petrachloros</taxon>
        <taxon>Petrachloros mirabilis</taxon>
    </lineage>
</organism>
<evidence type="ECO:0008006" key="4">
    <source>
        <dbReference type="Google" id="ProtNLM"/>
    </source>
</evidence>
<evidence type="ECO:0000313" key="3">
    <source>
        <dbReference type="Proteomes" id="UP000607397"/>
    </source>
</evidence>
<dbReference type="RefSeq" id="WP_161823972.1">
    <property type="nucleotide sequence ID" value="NZ_WVIC01000004.1"/>
</dbReference>